<sequence length="60" mass="7158">MWLDENWELEVLDESHSCTEVRTECGKPRCSHTPPGRAARNTSRFRSVPYDFMREETTRR</sequence>
<keyword evidence="2" id="KW-1185">Reference proteome</keyword>
<comment type="caution">
    <text evidence="1">The sequence shown here is derived from an EMBL/GenBank/DDBJ whole genome shotgun (WGS) entry which is preliminary data.</text>
</comment>
<name>A0A4Z2FUC1_9TELE</name>
<gene>
    <name evidence="1" type="ORF">EYF80_044977</name>
</gene>
<protein>
    <submittedName>
        <fullName evidence="1">Uncharacterized protein</fullName>
    </submittedName>
</protein>
<accession>A0A4Z2FUC1</accession>
<reference evidence="1 2" key="1">
    <citation type="submission" date="2019-03" db="EMBL/GenBank/DDBJ databases">
        <title>First draft genome of Liparis tanakae, snailfish: a comprehensive survey of snailfish specific genes.</title>
        <authorList>
            <person name="Kim W."/>
            <person name="Song I."/>
            <person name="Jeong J.-H."/>
            <person name="Kim D."/>
            <person name="Kim S."/>
            <person name="Ryu S."/>
            <person name="Song J.Y."/>
            <person name="Lee S.K."/>
        </authorList>
    </citation>
    <scope>NUCLEOTIDE SEQUENCE [LARGE SCALE GENOMIC DNA]</scope>
    <source>
        <tissue evidence="1">Muscle</tissue>
    </source>
</reference>
<dbReference type="AlphaFoldDB" id="A0A4Z2FUC1"/>
<evidence type="ECO:0000313" key="1">
    <source>
        <dbReference type="EMBL" id="TNN44828.1"/>
    </source>
</evidence>
<evidence type="ECO:0000313" key="2">
    <source>
        <dbReference type="Proteomes" id="UP000314294"/>
    </source>
</evidence>
<dbReference type="EMBL" id="SRLO01000882">
    <property type="protein sequence ID" value="TNN44828.1"/>
    <property type="molecule type" value="Genomic_DNA"/>
</dbReference>
<proteinExistence type="predicted"/>
<dbReference type="Proteomes" id="UP000314294">
    <property type="component" value="Unassembled WGS sequence"/>
</dbReference>
<organism evidence="1 2">
    <name type="scientific">Liparis tanakae</name>
    <name type="common">Tanaka's snailfish</name>
    <dbReference type="NCBI Taxonomy" id="230148"/>
    <lineage>
        <taxon>Eukaryota</taxon>
        <taxon>Metazoa</taxon>
        <taxon>Chordata</taxon>
        <taxon>Craniata</taxon>
        <taxon>Vertebrata</taxon>
        <taxon>Euteleostomi</taxon>
        <taxon>Actinopterygii</taxon>
        <taxon>Neopterygii</taxon>
        <taxon>Teleostei</taxon>
        <taxon>Neoteleostei</taxon>
        <taxon>Acanthomorphata</taxon>
        <taxon>Eupercaria</taxon>
        <taxon>Perciformes</taxon>
        <taxon>Cottioidei</taxon>
        <taxon>Cottales</taxon>
        <taxon>Liparidae</taxon>
        <taxon>Liparis</taxon>
    </lineage>
</organism>